<feature type="domain" description="TadE-like" evidence="2">
    <location>
        <begin position="10"/>
        <end position="52"/>
    </location>
</feature>
<dbReference type="Pfam" id="PF07811">
    <property type="entry name" value="TadE"/>
    <property type="match status" value="1"/>
</dbReference>
<dbReference type="InterPro" id="IPR012495">
    <property type="entry name" value="TadE-like_dom"/>
</dbReference>
<keyword evidence="1" id="KW-1133">Transmembrane helix</keyword>
<proteinExistence type="predicted"/>
<organism evidence="3 4">
    <name type="scientific">Propionispira arboris</name>
    <dbReference type="NCBI Taxonomy" id="84035"/>
    <lineage>
        <taxon>Bacteria</taxon>
        <taxon>Bacillati</taxon>
        <taxon>Bacillota</taxon>
        <taxon>Negativicutes</taxon>
        <taxon>Selenomonadales</taxon>
        <taxon>Selenomonadaceae</taxon>
        <taxon>Propionispira</taxon>
    </lineage>
</organism>
<reference evidence="4" key="1">
    <citation type="submission" date="2016-10" db="EMBL/GenBank/DDBJ databases">
        <authorList>
            <person name="Varghese N."/>
            <person name="Submissions S."/>
        </authorList>
    </citation>
    <scope>NUCLEOTIDE SEQUENCE [LARGE SCALE GENOMIC DNA]</scope>
    <source>
        <strain evidence="4">DSM 2179</strain>
    </source>
</reference>
<sequence>MLKQIKNERGQAIIEFALILPFFIFMLCAFAYLAMFFHDYLTLTEMTRDIARRQSVGISLDSIKKDYKGQVFLTDFYVFDPNTGIQITTVPEDNTNTSAGSAVEVTLQAALQAQEGSYWKKVLPATISSSLVMHKEG</sequence>
<dbReference type="RefSeq" id="WP_091833655.1">
    <property type="nucleotide sequence ID" value="NZ_FNZK01000017.1"/>
</dbReference>
<evidence type="ECO:0000256" key="1">
    <source>
        <dbReference type="SAM" id="Phobius"/>
    </source>
</evidence>
<evidence type="ECO:0000313" key="4">
    <source>
        <dbReference type="Proteomes" id="UP000199662"/>
    </source>
</evidence>
<dbReference type="STRING" id="84035.SAMN05660742_11768"/>
<dbReference type="Proteomes" id="UP000199662">
    <property type="component" value="Unassembled WGS sequence"/>
</dbReference>
<name>A0A1H7BPP0_9FIRM</name>
<keyword evidence="4" id="KW-1185">Reference proteome</keyword>
<evidence type="ECO:0000259" key="2">
    <source>
        <dbReference type="Pfam" id="PF07811"/>
    </source>
</evidence>
<dbReference type="AlphaFoldDB" id="A0A1H7BPP0"/>
<accession>A0A1H7BPP0</accession>
<keyword evidence="1" id="KW-0812">Transmembrane</keyword>
<dbReference type="EMBL" id="FNZK01000017">
    <property type="protein sequence ID" value="SEJ79673.1"/>
    <property type="molecule type" value="Genomic_DNA"/>
</dbReference>
<evidence type="ECO:0000313" key="3">
    <source>
        <dbReference type="EMBL" id="SEJ79673.1"/>
    </source>
</evidence>
<feature type="transmembrane region" description="Helical" evidence="1">
    <location>
        <begin position="12"/>
        <end position="37"/>
    </location>
</feature>
<keyword evidence="1" id="KW-0472">Membrane</keyword>
<protein>
    <submittedName>
        <fullName evidence="3">TadE-like protein</fullName>
    </submittedName>
</protein>
<gene>
    <name evidence="3" type="ORF">SAMN05660742_11768</name>
</gene>